<keyword evidence="7 12" id="KW-0067">ATP-binding</keyword>
<accession>A0A7M1QT83</accession>
<evidence type="ECO:0000256" key="9">
    <source>
        <dbReference type="ARBA" id="ARBA00023136"/>
    </source>
</evidence>
<evidence type="ECO:0000313" key="13">
    <source>
        <dbReference type="Proteomes" id="UP000595053"/>
    </source>
</evidence>
<evidence type="ECO:0000256" key="1">
    <source>
        <dbReference type="ARBA" id="ARBA00004236"/>
    </source>
</evidence>
<evidence type="ECO:0000256" key="2">
    <source>
        <dbReference type="ARBA" id="ARBA00005417"/>
    </source>
</evidence>
<keyword evidence="8" id="KW-1278">Translocase</keyword>
<gene>
    <name evidence="12" type="ORF">INS88_07410</name>
</gene>
<dbReference type="GO" id="GO:0005524">
    <property type="term" value="F:ATP binding"/>
    <property type="evidence" value="ECO:0007669"/>
    <property type="project" value="UniProtKB-KW"/>
</dbReference>
<dbReference type="PROSITE" id="PS50893">
    <property type="entry name" value="ABC_TRANSPORTER_2"/>
    <property type="match status" value="2"/>
</dbReference>
<dbReference type="RefSeq" id="WP_197550848.1">
    <property type="nucleotide sequence ID" value="NZ_CP063213.1"/>
</dbReference>
<keyword evidence="3" id="KW-0813">Transport</keyword>
<dbReference type="Pfam" id="PF00005">
    <property type="entry name" value="ABC_tran"/>
    <property type="match status" value="2"/>
</dbReference>
<dbReference type="CDD" id="cd03225">
    <property type="entry name" value="ABC_cobalt_CbiO_domain1"/>
    <property type="match status" value="2"/>
</dbReference>
<evidence type="ECO:0000256" key="5">
    <source>
        <dbReference type="ARBA" id="ARBA00022737"/>
    </source>
</evidence>
<dbReference type="GO" id="GO:0043190">
    <property type="term" value="C:ATP-binding cassette (ABC) transporter complex"/>
    <property type="evidence" value="ECO:0007669"/>
    <property type="project" value="TreeGrafter"/>
</dbReference>
<comment type="subcellular location">
    <subcellularLocation>
        <location evidence="1">Cell membrane</location>
    </subcellularLocation>
</comment>
<evidence type="ECO:0000259" key="11">
    <source>
        <dbReference type="PROSITE" id="PS50893"/>
    </source>
</evidence>
<sequence length="590" mass="63172">MPGPIIEIHDLTFQYHSQAEPTLKNVSLRIEPGQKVAIVGRSGCGKSTLINVLNSLGFSHFGGRLTSGHVSVAGLDPASASLVDVSRHVGTVLQNSADQFVGLTVAEDIAFSLENQGVPQADMRDAVRAAATRVGIADHLDSAPQDLSGGQKQRVAMAGVLVDDVDILLFDEPLAMLDPASGRQTIELIDRLNRELGKTVIIVEHRLEDVLHCGLDRVVLMNDGVVVADLAPDEMVASGLLEAHGIRPPLHSTALRYAGVDITGQMRPSNAAFTALDEDAIIKLRAWVAGAPTPDAHTSGERPATIRVENLSISYEQNGDLPPVRVLEELSTSITQGSLVGIVGSNGAGKSTLARAIAGFAKPNAGAILIDGQDASAWSLAEHGQRVGFVLQEPGQMLSSPYVREEVELALRAHNLTPEEIAKRSEEALQVCGLWRMRSWPISALSHGQKKRLTIAIMLALGPKILILDEPTAGQDFGHYTEFMDFLRSLNRLGTTVILITHDMHLALDYTERTLVISDGHIIADAHPSAVLTNPDVTERAALVTTGLYTLAERYQLDAEALVRRFLSVDRAERSHATGPDGVVNGGARG</sequence>
<keyword evidence="4" id="KW-1003">Cell membrane</keyword>
<proteinExistence type="inferred from homology"/>
<feature type="domain" description="ABC transporter" evidence="11">
    <location>
        <begin position="306"/>
        <end position="544"/>
    </location>
</feature>
<dbReference type="PANTHER" id="PTHR43553:SF24">
    <property type="entry name" value="ENERGY-COUPLING FACTOR TRANSPORTER ATP-BINDING PROTEIN ECFA1"/>
    <property type="match status" value="1"/>
</dbReference>
<reference evidence="12 13" key="1">
    <citation type="submission" date="2020-10" db="EMBL/GenBank/DDBJ databases">
        <title>Trueperella pecoris sp. nov. isolated from bovine and porcine specimens.</title>
        <authorList>
            <person name="Schoenecker L."/>
            <person name="Schnydrig P."/>
            <person name="Brodard I."/>
            <person name="Thomann A."/>
            <person name="Hemphill A."/>
            <person name="Rodriguez-Campos S."/>
            <person name="Perreten V."/>
            <person name="Jores J."/>
            <person name="Kittl S."/>
        </authorList>
    </citation>
    <scope>NUCLEOTIDE SEQUENCE [LARGE SCALE GENOMIC DNA]</scope>
    <source>
        <strain evidence="12 13">15A0121</strain>
    </source>
</reference>
<dbReference type="NCBIfam" id="NF010167">
    <property type="entry name" value="PRK13648.1"/>
    <property type="match status" value="2"/>
</dbReference>
<accession>A0A8A5U2B5</accession>
<evidence type="ECO:0000256" key="8">
    <source>
        <dbReference type="ARBA" id="ARBA00022967"/>
    </source>
</evidence>
<dbReference type="InterPro" id="IPR027417">
    <property type="entry name" value="P-loop_NTPase"/>
</dbReference>
<dbReference type="Gene3D" id="3.40.50.300">
    <property type="entry name" value="P-loop containing nucleotide triphosphate hydrolases"/>
    <property type="match status" value="2"/>
</dbReference>
<dbReference type="FunFam" id="3.40.50.300:FF:000224">
    <property type="entry name" value="Energy-coupling factor transporter ATP-binding protein EcfA"/>
    <property type="match status" value="1"/>
</dbReference>
<dbReference type="PANTHER" id="PTHR43553">
    <property type="entry name" value="HEAVY METAL TRANSPORTER"/>
    <property type="match status" value="1"/>
</dbReference>
<evidence type="ECO:0000256" key="6">
    <source>
        <dbReference type="ARBA" id="ARBA00022741"/>
    </source>
</evidence>
<evidence type="ECO:0000256" key="4">
    <source>
        <dbReference type="ARBA" id="ARBA00022475"/>
    </source>
</evidence>
<dbReference type="AlphaFoldDB" id="A0A7M1QT83"/>
<comment type="function">
    <text evidence="10">Probably part of an ABC transporter complex. Responsible for energy coupling to the transport system.</text>
</comment>
<dbReference type="Pfam" id="PF12558">
    <property type="entry name" value="DUF3744"/>
    <property type="match status" value="1"/>
</dbReference>
<dbReference type="InterPro" id="IPR003593">
    <property type="entry name" value="AAA+_ATPase"/>
</dbReference>
<evidence type="ECO:0000256" key="3">
    <source>
        <dbReference type="ARBA" id="ARBA00022448"/>
    </source>
</evidence>
<dbReference type="InterPro" id="IPR017871">
    <property type="entry name" value="ABC_transporter-like_CS"/>
</dbReference>
<dbReference type="GO" id="GO:0042626">
    <property type="term" value="F:ATPase-coupled transmembrane transporter activity"/>
    <property type="evidence" value="ECO:0007669"/>
    <property type="project" value="TreeGrafter"/>
</dbReference>
<dbReference type="EMBL" id="CP063213">
    <property type="protein sequence ID" value="QOR45108.1"/>
    <property type="molecule type" value="Genomic_DNA"/>
</dbReference>
<dbReference type="InterPro" id="IPR015856">
    <property type="entry name" value="ABC_transpr_CbiO/EcfA_su"/>
</dbReference>
<comment type="similarity">
    <text evidence="2">Belongs to the ABC transporter superfamily.</text>
</comment>
<keyword evidence="5" id="KW-0677">Repeat</keyword>
<dbReference type="SUPFAM" id="SSF52540">
    <property type="entry name" value="P-loop containing nucleoside triphosphate hydrolases"/>
    <property type="match status" value="2"/>
</dbReference>
<dbReference type="GO" id="GO:0016887">
    <property type="term" value="F:ATP hydrolysis activity"/>
    <property type="evidence" value="ECO:0007669"/>
    <property type="project" value="InterPro"/>
</dbReference>
<evidence type="ECO:0000256" key="7">
    <source>
        <dbReference type="ARBA" id="ARBA00022840"/>
    </source>
</evidence>
<dbReference type="InterPro" id="IPR050095">
    <property type="entry name" value="ECF_ABC_transporter_ATP-bd"/>
</dbReference>
<protein>
    <submittedName>
        <fullName evidence="12">ABC transporter ATP-binding protein</fullName>
    </submittedName>
</protein>
<dbReference type="SMART" id="SM00382">
    <property type="entry name" value="AAA"/>
    <property type="match status" value="2"/>
</dbReference>
<feature type="domain" description="ABC transporter" evidence="11">
    <location>
        <begin position="6"/>
        <end position="248"/>
    </location>
</feature>
<name>A0A7M1QT83_9ACTO</name>
<evidence type="ECO:0000313" key="12">
    <source>
        <dbReference type="EMBL" id="QOR45108.1"/>
    </source>
</evidence>
<dbReference type="PROSITE" id="PS00211">
    <property type="entry name" value="ABC_TRANSPORTER_1"/>
    <property type="match status" value="2"/>
</dbReference>
<dbReference type="Proteomes" id="UP000595053">
    <property type="component" value="Chromosome"/>
</dbReference>
<dbReference type="InterPro" id="IPR003439">
    <property type="entry name" value="ABC_transporter-like_ATP-bd"/>
</dbReference>
<keyword evidence="9" id="KW-0472">Membrane</keyword>
<keyword evidence="6" id="KW-0547">Nucleotide-binding</keyword>
<dbReference type="InterPro" id="IPR022216">
    <property type="entry name" value="ABC_Co_transporter"/>
</dbReference>
<keyword evidence="13" id="KW-1185">Reference proteome</keyword>
<evidence type="ECO:0000256" key="10">
    <source>
        <dbReference type="ARBA" id="ARBA00025157"/>
    </source>
</evidence>
<organism evidence="12 13">
    <name type="scientific">Trueperella pecoris</name>
    <dbReference type="NCBI Taxonomy" id="2733571"/>
    <lineage>
        <taxon>Bacteria</taxon>
        <taxon>Bacillati</taxon>
        <taxon>Actinomycetota</taxon>
        <taxon>Actinomycetes</taxon>
        <taxon>Actinomycetales</taxon>
        <taxon>Actinomycetaceae</taxon>
        <taxon>Trueperella</taxon>
    </lineage>
</organism>